<dbReference type="Gene3D" id="2.60.40.420">
    <property type="entry name" value="Cupredoxins - blue copper proteins"/>
    <property type="match status" value="3"/>
</dbReference>
<feature type="domain" description="Plastocyanin-like" evidence="8">
    <location>
        <begin position="680"/>
        <end position="765"/>
    </location>
</feature>
<keyword evidence="11" id="KW-1185">Reference proteome</keyword>
<dbReference type="RefSeq" id="XP_016256162.1">
    <property type="nucleotide sequence ID" value="XM_016413464.1"/>
</dbReference>
<feature type="signal peptide" evidence="7">
    <location>
        <begin position="1"/>
        <end position="22"/>
    </location>
</feature>
<dbReference type="STRING" id="215243.A0A0D2A6I2"/>
<feature type="domain" description="Plastocyanin-like" evidence="9">
    <location>
        <begin position="103"/>
        <end position="209"/>
    </location>
</feature>
<keyword evidence="3" id="KW-0560">Oxidoreductase</keyword>
<dbReference type="HOGENOM" id="CLU_359812_0_0_1"/>
<dbReference type="AlphaFoldDB" id="A0A0D2A6I2"/>
<evidence type="ECO:0008006" key="12">
    <source>
        <dbReference type="Google" id="ProtNLM"/>
    </source>
</evidence>
<evidence type="ECO:0000259" key="9">
    <source>
        <dbReference type="Pfam" id="PF07732"/>
    </source>
</evidence>
<dbReference type="GeneID" id="27363817"/>
<feature type="compositionally biased region" description="Polar residues" evidence="6">
    <location>
        <begin position="547"/>
        <end position="572"/>
    </location>
</feature>
<dbReference type="Proteomes" id="UP000053342">
    <property type="component" value="Unassembled WGS sequence"/>
</dbReference>
<evidence type="ECO:0000256" key="4">
    <source>
        <dbReference type="ARBA" id="ARBA00023008"/>
    </source>
</evidence>
<dbReference type="GO" id="GO:0016491">
    <property type="term" value="F:oxidoreductase activity"/>
    <property type="evidence" value="ECO:0007669"/>
    <property type="project" value="UniProtKB-KW"/>
</dbReference>
<proteinExistence type="inferred from homology"/>
<dbReference type="PANTHER" id="PTHR11709:SF488">
    <property type="entry name" value="LACCASE-RELATED"/>
    <property type="match status" value="1"/>
</dbReference>
<gene>
    <name evidence="10" type="ORF">PV06_11743</name>
</gene>
<keyword evidence="2" id="KW-0479">Metal-binding</keyword>
<evidence type="ECO:0000313" key="11">
    <source>
        <dbReference type="Proteomes" id="UP000053342"/>
    </source>
</evidence>
<dbReference type="EMBL" id="KN847389">
    <property type="protein sequence ID" value="KIW35946.1"/>
    <property type="molecule type" value="Genomic_DNA"/>
</dbReference>
<evidence type="ECO:0000256" key="7">
    <source>
        <dbReference type="SAM" id="SignalP"/>
    </source>
</evidence>
<dbReference type="GO" id="GO:0005507">
    <property type="term" value="F:copper ion binding"/>
    <property type="evidence" value="ECO:0007669"/>
    <property type="project" value="InterPro"/>
</dbReference>
<sequence length="778" mass="85531">MAFWGVITPLFLLTIFASYSLAAPYLNGTTRTYYVAAVEQDWDYMPTGMDMVNAVPIEDSPQAAAVAGQNGQRIGHVYKKVLFREYTDGGFTAQTPRPSWLGMLGPIIRAEVGDTVKVVFRNMASHNHTMHPHGFRYAKSSEGLSDAMQMFDGNAVPPGGTWTYIWEAPERSGPGPLDPPGLAWTYHSDAAGTQDVFSGLVGASIIYRPGELAKHTLDVPAPPGSNLIEEVLTLFLIVDENQSYYIDENTLNRTSISEGQLQVNRMDAGFQESNLKHSINGFMFGNLMGINLTAGTQATWHVEALGNVVNAHTPHWHGNTLMWAQQRIDIVSTFGLLRRTRDGVSREVYLINDQQPGPLIEADEGDDLEIFVLNNLPVEQTIHWHGLLQRGTPDMDGVPGVTQFPIPPQGNFTYRFSTGSEYGFYWYHSHFRAYYNDAVRGPLLIRPSPLRRRSFEGFARDSTELDAMLQAERAATPLVLTDWYHRLSDVVYEEYFTTDAFPQCVDSLLANGFGRVQCLPESVLQAGPGLRLESIVASDPHDPLSTPVPTASASMSDMPIDTSSGIGTSMETMSSSPLSMDSMSMDISMNMHKRADHATMTAADSTVSGMTMLSASSTSTSPMETMSGIADMSSLGPKGCSMQMMFKPGFNTSSLPPETCINTASELFKFDADASQGWAAFHLVNAGAVSRLSVSLDGHSMFVYAADGLYVEPQEVKVLHISIGQRYSVMVRLDQEPGAYYLRFASYPYGDMQQVIEDQAILSYQTNGTNKKEYGPSE</sequence>
<evidence type="ECO:0000256" key="2">
    <source>
        <dbReference type="ARBA" id="ARBA00022723"/>
    </source>
</evidence>
<dbReference type="InterPro" id="IPR011707">
    <property type="entry name" value="Cu-oxidase-like_N"/>
</dbReference>
<dbReference type="SUPFAM" id="SSF49503">
    <property type="entry name" value="Cupredoxins"/>
    <property type="match status" value="4"/>
</dbReference>
<dbReference type="Pfam" id="PF00394">
    <property type="entry name" value="Cu-oxidase"/>
    <property type="match status" value="1"/>
</dbReference>
<evidence type="ECO:0000256" key="5">
    <source>
        <dbReference type="ARBA" id="ARBA00023180"/>
    </source>
</evidence>
<dbReference type="PANTHER" id="PTHR11709">
    <property type="entry name" value="MULTI-COPPER OXIDASE"/>
    <property type="match status" value="1"/>
</dbReference>
<dbReference type="OrthoDB" id="2121828at2759"/>
<feature type="chain" id="PRO_5002253388" description="Plastocyanin-like domain-containing protein" evidence="7">
    <location>
        <begin position="23"/>
        <end position="778"/>
    </location>
</feature>
<dbReference type="VEuPathDB" id="FungiDB:PV06_11743"/>
<reference evidence="10 11" key="1">
    <citation type="submission" date="2015-01" db="EMBL/GenBank/DDBJ databases">
        <title>The Genome Sequence of Exophiala oligosperma CBS72588.</title>
        <authorList>
            <consortium name="The Broad Institute Genomics Platform"/>
            <person name="Cuomo C."/>
            <person name="de Hoog S."/>
            <person name="Gorbushina A."/>
            <person name="Stielow B."/>
            <person name="Teixiera M."/>
            <person name="Abouelleil A."/>
            <person name="Chapman S.B."/>
            <person name="Priest M."/>
            <person name="Young S.K."/>
            <person name="Wortman J."/>
            <person name="Nusbaum C."/>
            <person name="Birren B."/>
        </authorList>
    </citation>
    <scope>NUCLEOTIDE SEQUENCE [LARGE SCALE GENOMIC DNA]</scope>
    <source>
        <strain evidence="10 11">CBS 72588</strain>
    </source>
</reference>
<organism evidence="10 11">
    <name type="scientific">Exophiala oligosperma</name>
    <dbReference type="NCBI Taxonomy" id="215243"/>
    <lineage>
        <taxon>Eukaryota</taxon>
        <taxon>Fungi</taxon>
        <taxon>Dikarya</taxon>
        <taxon>Ascomycota</taxon>
        <taxon>Pezizomycotina</taxon>
        <taxon>Eurotiomycetes</taxon>
        <taxon>Chaetothyriomycetidae</taxon>
        <taxon>Chaetothyriales</taxon>
        <taxon>Herpotrichiellaceae</taxon>
        <taxon>Exophiala</taxon>
    </lineage>
</organism>
<feature type="domain" description="Plastocyanin-like" evidence="9">
    <location>
        <begin position="341"/>
        <end position="448"/>
    </location>
</feature>
<evidence type="ECO:0000256" key="3">
    <source>
        <dbReference type="ARBA" id="ARBA00023002"/>
    </source>
</evidence>
<dbReference type="CDD" id="cd13850">
    <property type="entry name" value="CuRO_1_Abr2_like"/>
    <property type="match status" value="1"/>
</dbReference>
<keyword evidence="7" id="KW-0732">Signal</keyword>
<keyword evidence="5" id="KW-0325">Glycoprotein</keyword>
<accession>A0A0D2A6I2</accession>
<dbReference type="Pfam" id="PF07732">
    <property type="entry name" value="Cu-oxidase_3"/>
    <property type="match status" value="2"/>
</dbReference>
<evidence type="ECO:0000313" key="10">
    <source>
        <dbReference type="EMBL" id="KIW35946.1"/>
    </source>
</evidence>
<evidence type="ECO:0000256" key="6">
    <source>
        <dbReference type="SAM" id="MobiDB-lite"/>
    </source>
</evidence>
<dbReference type="InterPro" id="IPR045087">
    <property type="entry name" value="Cu-oxidase_fam"/>
</dbReference>
<comment type="similarity">
    <text evidence="1">Belongs to the multicopper oxidase family.</text>
</comment>
<protein>
    <recommendedName>
        <fullName evidence="12">Plastocyanin-like domain-containing protein</fullName>
    </recommendedName>
</protein>
<feature type="region of interest" description="Disordered" evidence="6">
    <location>
        <begin position="537"/>
        <end position="577"/>
    </location>
</feature>
<evidence type="ECO:0000256" key="1">
    <source>
        <dbReference type="ARBA" id="ARBA00010609"/>
    </source>
</evidence>
<evidence type="ECO:0000259" key="8">
    <source>
        <dbReference type="Pfam" id="PF00394"/>
    </source>
</evidence>
<keyword evidence="4" id="KW-0186">Copper</keyword>
<dbReference type="InterPro" id="IPR001117">
    <property type="entry name" value="Cu-oxidase_2nd"/>
</dbReference>
<name>A0A0D2A6I2_9EURO</name>
<dbReference type="InterPro" id="IPR008972">
    <property type="entry name" value="Cupredoxin"/>
</dbReference>